<proteinExistence type="predicted"/>
<dbReference type="GO" id="GO:0140359">
    <property type="term" value="F:ABC-type transporter activity"/>
    <property type="evidence" value="ECO:0007669"/>
    <property type="project" value="InterPro"/>
</dbReference>
<accession>A0A4U5QFS3</accession>
<dbReference type="InterPro" id="IPR050352">
    <property type="entry name" value="ABCG_transporters"/>
</dbReference>
<organism evidence="8">
    <name type="scientific">Populus alba</name>
    <name type="common">White poplar</name>
    <dbReference type="NCBI Taxonomy" id="43335"/>
    <lineage>
        <taxon>Eukaryota</taxon>
        <taxon>Viridiplantae</taxon>
        <taxon>Streptophyta</taxon>
        <taxon>Embryophyta</taxon>
        <taxon>Tracheophyta</taxon>
        <taxon>Spermatophyta</taxon>
        <taxon>Magnoliopsida</taxon>
        <taxon>eudicotyledons</taxon>
        <taxon>Gunneridae</taxon>
        <taxon>Pentapetalae</taxon>
        <taxon>rosids</taxon>
        <taxon>fabids</taxon>
        <taxon>Malpighiales</taxon>
        <taxon>Salicaceae</taxon>
        <taxon>Saliceae</taxon>
        <taxon>Populus</taxon>
    </lineage>
</organism>
<reference evidence="8" key="1">
    <citation type="submission" date="2018-10" db="EMBL/GenBank/DDBJ databases">
        <title>Population genomic analysis revealed the cold adaptation of white poplar.</title>
        <authorList>
            <person name="Liu Y.-J."/>
        </authorList>
    </citation>
    <scope>NUCLEOTIDE SEQUENCE [LARGE SCALE GENOMIC DNA]</scope>
    <source>
        <strain evidence="8">PAL-ZL1</strain>
    </source>
</reference>
<dbReference type="InterPro" id="IPR027417">
    <property type="entry name" value="P-loop_NTPase"/>
</dbReference>
<dbReference type="Gene3D" id="3.40.50.300">
    <property type="entry name" value="P-loop containing nucleotide triphosphate hydrolases"/>
    <property type="match status" value="1"/>
</dbReference>
<evidence type="ECO:0000259" key="7">
    <source>
        <dbReference type="Pfam" id="PF01061"/>
    </source>
</evidence>
<evidence type="ECO:0000256" key="1">
    <source>
        <dbReference type="ARBA" id="ARBA00004141"/>
    </source>
</evidence>
<evidence type="ECO:0000256" key="4">
    <source>
        <dbReference type="ARBA" id="ARBA00022989"/>
    </source>
</evidence>
<comment type="caution">
    <text evidence="8">The sequence shown here is derived from an EMBL/GenBank/DDBJ whole genome shotgun (WGS) entry which is preliminary data.</text>
</comment>
<comment type="subcellular location">
    <subcellularLocation>
        <location evidence="1">Membrane</location>
        <topology evidence="1">Multi-pass membrane protein</topology>
    </subcellularLocation>
</comment>
<dbReference type="Pfam" id="PF01061">
    <property type="entry name" value="ABC2_membrane"/>
    <property type="match status" value="1"/>
</dbReference>
<keyword evidence="2" id="KW-0813">Transport</keyword>
<dbReference type="InterPro" id="IPR013525">
    <property type="entry name" value="ABC2_TM"/>
</dbReference>
<dbReference type="PANTHER" id="PTHR48041:SF51">
    <property type="entry name" value="ABC TRANSPORTER G FAMILY MEMBER 23"/>
    <property type="match status" value="1"/>
</dbReference>
<dbReference type="PANTHER" id="PTHR48041">
    <property type="entry name" value="ABC TRANSPORTER G FAMILY MEMBER 28"/>
    <property type="match status" value="1"/>
</dbReference>
<dbReference type="GO" id="GO:0016020">
    <property type="term" value="C:membrane"/>
    <property type="evidence" value="ECO:0007669"/>
    <property type="project" value="UniProtKB-SubCell"/>
</dbReference>
<dbReference type="EMBL" id="RCHU01000307">
    <property type="protein sequence ID" value="TKS07837.1"/>
    <property type="molecule type" value="Genomic_DNA"/>
</dbReference>
<dbReference type="STRING" id="43335.A0A4U5QFS3"/>
<evidence type="ECO:0000313" key="8">
    <source>
        <dbReference type="EMBL" id="TKS07837.1"/>
    </source>
</evidence>
<gene>
    <name evidence="8" type="ORF">D5086_0000108770</name>
</gene>
<feature type="domain" description="ABC-2 type transporter transmembrane" evidence="7">
    <location>
        <begin position="192"/>
        <end position="263"/>
    </location>
</feature>
<feature type="transmembrane region" description="Helical" evidence="6">
    <location>
        <begin position="243"/>
        <end position="261"/>
    </location>
</feature>
<feature type="transmembrane region" description="Helical" evidence="6">
    <location>
        <begin position="198"/>
        <end position="231"/>
    </location>
</feature>
<evidence type="ECO:0000256" key="6">
    <source>
        <dbReference type="SAM" id="Phobius"/>
    </source>
</evidence>
<evidence type="ECO:0000256" key="2">
    <source>
        <dbReference type="ARBA" id="ARBA00022448"/>
    </source>
</evidence>
<keyword evidence="5 6" id="KW-0472">Membrane</keyword>
<dbReference type="SUPFAM" id="SSF52540">
    <property type="entry name" value="P-loop containing nucleoside triphosphate hydrolases"/>
    <property type="match status" value="1"/>
</dbReference>
<name>A0A4U5QFS3_POPAL</name>
<evidence type="ECO:0000256" key="3">
    <source>
        <dbReference type="ARBA" id="ARBA00022692"/>
    </source>
</evidence>
<sequence length="272" mass="29864">MHELGLFHVADCFLGDEESRCISSGERKSVSIGVDMIHDPPILLLDEPTSGLDSTSALQVIELLSSMAKAKRRTVLCIMARSLESLEETITTLGFQIPLQLNALELAMEIINTLKDAKSKMYTPTLENNETYSYTIWPQEEIVQTQQGVYVKVGKDEGGVAERLGLFAFSLSFLLSSTVEALPIYLQERLDILFAVPVYWIVGFNPSIAAFAFFAFVVWLIVLMASSLVLFPSAVLSPDFTSGNSLICTVLGAFFLFSGYFTPNIGGSCILC</sequence>
<dbReference type="AlphaFoldDB" id="A0A4U5QFS3"/>
<evidence type="ECO:0000256" key="5">
    <source>
        <dbReference type="ARBA" id="ARBA00023136"/>
    </source>
</evidence>
<keyword evidence="3 6" id="KW-0812">Transmembrane</keyword>
<keyword evidence="4 6" id="KW-1133">Transmembrane helix</keyword>
<feature type="transmembrane region" description="Helical" evidence="6">
    <location>
        <begin position="164"/>
        <end position="186"/>
    </location>
</feature>
<protein>
    <recommendedName>
        <fullName evidence="7">ABC-2 type transporter transmembrane domain-containing protein</fullName>
    </recommendedName>
</protein>